<sequence>MKKATHTIKMFLKFGQEEHITDLYQNGTIFMNPIQYFRKIEDGELRGDKYEGISKINNYPAGQFETPSLNFKGNYISIQIRESYETVLGNIFSLYCVSSHGWTNPMEFKIDEKIKNFGSHCLLIKDNVTFLTLIENKLRQLNIAYKHGFITYYDTKKVNRAINLFEKPLEFEYQKEFRIYLARKSDEPFSFSIGSLKDIAEIYKSNDVVDTLKLITSPK</sequence>
<dbReference type="Proteomes" id="UP000199514">
    <property type="component" value="Unassembled WGS sequence"/>
</dbReference>
<evidence type="ECO:0000313" key="2">
    <source>
        <dbReference type="Proteomes" id="UP000199514"/>
    </source>
</evidence>
<evidence type="ECO:0000313" key="1">
    <source>
        <dbReference type="EMBL" id="SFC30827.1"/>
    </source>
</evidence>
<dbReference type="EMBL" id="FOLE01000004">
    <property type="protein sequence ID" value="SFC30827.1"/>
    <property type="molecule type" value="Genomic_DNA"/>
</dbReference>
<dbReference type="STRING" id="927664.SAMN05421780_104196"/>
<organism evidence="1 2">
    <name type="scientific">Flexibacter flexilis DSM 6793</name>
    <dbReference type="NCBI Taxonomy" id="927664"/>
    <lineage>
        <taxon>Bacteria</taxon>
        <taxon>Pseudomonadati</taxon>
        <taxon>Bacteroidota</taxon>
        <taxon>Cytophagia</taxon>
        <taxon>Cytophagales</taxon>
        <taxon>Flexibacteraceae</taxon>
        <taxon>Flexibacter</taxon>
    </lineage>
</organism>
<proteinExistence type="predicted"/>
<reference evidence="1 2" key="1">
    <citation type="submission" date="2016-10" db="EMBL/GenBank/DDBJ databases">
        <authorList>
            <person name="de Groot N.N."/>
        </authorList>
    </citation>
    <scope>NUCLEOTIDE SEQUENCE [LARGE SCALE GENOMIC DNA]</scope>
    <source>
        <strain evidence="1 2">DSM 6793</strain>
    </source>
</reference>
<dbReference type="AlphaFoldDB" id="A0A1I1I3D6"/>
<gene>
    <name evidence="1" type="ORF">SAMN05421780_104196</name>
</gene>
<keyword evidence="2" id="KW-1185">Reference proteome</keyword>
<accession>A0A1I1I3D6</accession>
<name>A0A1I1I3D6_9BACT</name>
<protein>
    <submittedName>
        <fullName evidence="1">Uncharacterized protein</fullName>
    </submittedName>
</protein>